<dbReference type="InterPro" id="IPR023168">
    <property type="entry name" value="GatB_Yqey_C_2"/>
</dbReference>
<keyword evidence="2" id="KW-1133">Transmembrane helix</keyword>
<dbReference type="GO" id="GO:0016884">
    <property type="term" value="F:carbon-nitrogen ligase activity, with glutamine as amido-N-donor"/>
    <property type="evidence" value="ECO:0007669"/>
    <property type="project" value="UniProtKB-UniRule"/>
</dbReference>
<organism evidence="3 4">
    <name type="scientific">Trichoderma asperellum</name>
    <name type="common">Filamentous fungus</name>
    <dbReference type="NCBI Taxonomy" id="101201"/>
    <lineage>
        <taxon>Eukaryota</taxon>
        <taxon>Fungi</taxon>
        <taxon>Dikarya</taxon>
        <taxon>Ascomycota</taxon>
        <taxon>Pezizomycotina</taxon>
        <taxon>Sordariomycetes</taxon>
        <taxon>Hypocreomycetidae</taxon>
        <taxon>Hypocreales</taxon>
        <taxon>Hypocreaceae</taxon>
        <taxon>Trichoderma</taxon>
    </lineage>
</organism>
<comment type="subcellular location">
    <subcellularLocation>
        <location evidence="1">Mitochondrion</location>
    </subcellularLocation>
</comment>
<protein>
    <recommendedName>
        <fullName evidence="1">Altered inheritance of mitochondria protein 41</fullName>
    </recommendedName>
</protein>
<evidence type="ECO:0000256" key="2">
    <source>
        <dbReference type="SAM" id="Phobius"/>
    </source>
</evidence>
<keyword evidence="2" id="KW-0472">Membrane</keyword>
<comment type="caution">
    <text evidence="3">The sequence shown here is derived from an EMBL/GenBank/DDBJ whole genome shotgun (WGS) entry which is preliminary data.</text>
</comment>
<dbReference type="Pfam" id="PF09424">
    <property type="entry name" value="YqeY"/>
    <property type="match status" value="1"/>
</dbReference>
<dbReference type="Gene3D" id="1.10.1510.10">
    <property type="entry name" value="Uncharacterised protein YqeY/AIM41 PF09424, N-terminal domain"/>
    <property type="match status" value="1"/>
</dbReference>
<feature type="transmembrane region" description="Helical" evidence="2">
    <location>
        <begin position="20"/>
        <end position="44"/>
    </location>
</feature>
<comment type="similarity">
    <text evidence="1">Belongs to the AIM41 family.</text>
</comment>
<proteinExistence type="inferred from homology"/>
<dbReference type="Gene3D" id="1.10.10.410">
    <property type="match status" value="1"/>
</dbReference>
<dbReference type="GO" id="GO:0005739">
    <property type="term" value="C:mitochondrion"/>
    <property type="evidence" value="ECO:0007669"/>
    <property type="project" value="UniProtKB-SubCell"/>
</dbReference>
<sequence length="233" mass="24620">MIIAAASTKDFAKPSTQSRFLATTSLIFTPMAASYSSMPLLAALRCSRQAPLRLSRAQCLSKPASASRFYSADADAPPPLLQKLKGELKTAMRAKDAPRLSVLRSIMSANLNASKTSSPIRTDVQLVALIRKLQKSAQDAVADAQAAGRDDLVEKENQQISILDEYVAGSGVQSLGEAEIKALINEAIDSAKGAGTAGKSLMGDVMKRVNAALEGKDVDKKSVAALVKELTSQ</sequence>
<dbReference type="EMBL" id="BLZH01000002">
    <property type="protein sequence ID" value="GFP53012.1"/>
    <property type="molecule type" value="Genomic_DNA"/>
</dbReference>
<dbReference type="AlphaFoldDB" id="A0A6V8QLG9"/>
<dbReference type="InterPro" id="IPR042184">
    <property type="entry name" value="YqeY/Aim41_N"/>
</dbReference>
<evidence type="ECO:0000256" key="1">
    <source>
        <dbReference type="RuleBase" id="RU365099"/>
    </source>
</evidence>
<dbReference type="PANTHER" id="PTHR28055">
    <property type="entry name" value="ALTERED INHERITANCE OF MITOCHONDRIA PROTEIN 41, MITOCHONDRIAL"/>
    <property type="match status" value="1"/>
</dbReference>
<reference evidence="3 4" key="1">
    <citation type="submission" date="2020-07" db="EMBL/GenBank/DDBJ databases">
        <title>Trichoderma asperellum IC-1 whole genome shotgun sequence.</title>
        <authorList>
            <person name="Kanamasa S."/>
            <person name="Takahashi H."/>
        </authorList>
    </citation>
    <scope>NUCLEOTIDE SEQUENCE [LARGE SCALE GENOMIC DNA]</scope>
    <source>
        <strain evidence="3 4">IC-1</strain>
    </source>
</reference>
<dbReference type="Proteomes" id="UP000517252">
    <property type="component" value="Unassembled WGS sequence"/>
</dbReference>
<dbReference type="PANTHER" id="PTHR28055:SF1">
    <property type="entry name" value="ALTERED INHERITANCE OF MITOCHONDRIA PROTEIN 41, MITOCHONDRIAL"/>
    <property type="match status" value="1"/>
</dbReference>
<keyword evidence="1" id="KW-0496">Mitochondrion</keyword>
<dbReference type="OrthoDB" id="538640at2759"/>
<gene>
    <name evidence="1" type="primary">AIM41</name>
    <name evidence="3" type="ORF">TASIC1_0002019600</name>
</gene>
<dbReference type="InterPro" id="IPR003789">
    <property type="entry name" value="Asn/Gln_tRNA_amidoTrase-B-like"/>
</dbReference>
<keyword evidence="2" id="KW-0812">Transmembrane</keyword>
<evidence type="ECO:0000313" key="3">
    <source>
        <dbReference type="EMBL" id="GFP53012.1"/>
    </source>
</evidence>
<name>A0A6V8QLG9_TRIAP</name>
<dbReference type="SUPFAM" id="SSF89095">
    <property type="entry name" value="GatB/YqeY motif"/>
    <property type="match status" value="1"/>
</dbReference>
<accession>A0A6V8QLG9</accession>
<dbReference type="InterPro" id="IPR019004">
    <property type="entry name" value="YqeY/Aim41"/>
</dbReference>
<evidence type="ECO:0000313" key="4">
    <source>
        <dbReference type="Proteomes" id="UP000517252"/>
    </source>
</evidence>